<evidence type="ECO:0000313" key="1">
    <source>
        <dbReference type="EMBL" id="KFD63867.1"/>
    </source>
</evidence>
<gene>
    <name evidence="1" type="ORF">M514_24015</name>
</gene>
<reference evidence="1" key="1">
    <citation type="journal article" date="2014" name="Nat. Genet.">
        <title>Genome and transcriptome of the porcine whipworm Trichuris suis.</title>
        <authorList>
            <person name="Jex A.R."/>
            <person name="Nejsum P."/>
            <person name="Schwarz E.M."/>
            <person name="Hu L."/>
            <person name="Young N.D."/>
            <person name="Hall R.S."/>
            <person name="Korhonen P.K."/>
            <person name="Liao S."/>
            <person name="Thamsborg S."/>
            <person name="Xia J."/>
            <person name="Xu P."/>
            <person name="Wang S."/>
            <person name="Scheerlinck J.P."/>
            <person name="Hofmann A."/>
            <person name="Sternberg P.W."/>
            <person name="Wang J."/>
            <person name="Gasser R.B."/>
        </authorList>
    </citation>
    <scope>NUCLEOTIDE SEQUENCE [LARGE SCALE GENOMIC DNA]</scope>
    <source>
        <strain evidence="1">DCEP-RM93F</strain>
    </source>
</reference>
<name>A0A085N321_9BILA</name>
<dbReference type="Proteomes" id="UP000030758">
    <property type="component" value="Unassembled WGS sequence"/>
</dbReference>
<dbReference type="EMBL" id="KL367565">
    <property type="protein sequence ID" value="KFD63867.1"/>
    <property type="molecule type" value="Genomic_DNA"/>
</dbReference>
<accession>A0A085N321</accession>
<dbReference type="AlphaFoldDB" id="A0A085N321"/>
<organism evidence="1">
    <name type="scientific">Trichuris suis</name>
    <name type="common">pig whipworm</name>
    <dbReference type="NCBI Taxonomy" id="68888"/>
    <lineage>
        <taxon>Eukaryota</taxon>
        <taxon>Metazoa</taxon>
        <taxon>Ecdysozoa</taxon>
        <taxon>Nematoda</taxon>
        <taxon>Enoplea</taxon>
        <taxon>Dorylaimia</taxon>
        <taxon>Trichinellida</taxon>
        <taxon>Trichuridae</taxon>
        <taxon>Trichuris</taxon>
    </lineage>
</organism>
<sequence length="236" mass="27019">MLHEDVDDVLSLVILNLVLDLFIDNPLNVGIYLQEELIDLHSNEEIQPRMERGYEYFWLHEEIRIFPISCPPGILLLITIPSLPVVERGFSVVTDLVAKKRNCLKVVNQGDLRLRVTSVRLNIERIQYLTFGFICCPTNRSLPMCVLCQRVLSNEAEQLKEHLTEVHPGRSREIVAPTSRTPRSVIRVERDSGKPHTIEEQLLVPVVNDVLRTVFHNSESDISRKFSISKDCAEAN</sequence>
<proteinExistence type="predicted"/>
<protein>
    <submittedName>
        <fullName evidence="1">Uncharacterized protein</fullName>
    </submittedName>
</protein>